<dbReference type="RefSeq" id="WP_092461317.1">
    <property type="nucleotide sequence ID" value="NZ_BJEE01000002.1"/>
</dbReference>
<evidence type="ECO:0000313" key="5">
    <source>
        <dbReference type="Proteomes" id="UP000199268"/>
    </source>
</evidence>
<dbReference type="EMBL" id="FMAO01000001">
    <property type="protein sequence ID" value="SCB76919.1"/>
    <property type="molecule type" value="Genomic_DNA"/>
</dbReference>
<dbReference type="OrthoDB" id="411368at2"/>
<dbReference type="Gene3D" id="1.10.1760.20">
    <property type="match status" value="1"/>
</dbReference>
<dbReference type="Proteomes" id="UP000199268">
    <property type="component" value="Unassembled WGS sequence"/>
</dbReference>
<feature type="transmembrane region" description="Helical" evidence="3">
    <location>
        <begin position="67"/>
        <end position="87"/>
    </location>
</feature>
<dbReference type="PANTHER" id="PTHR37815">
    <property type="entry name" value="UPF0397 PROTEIN BC_2624-RELATED"/>
    <property type="match status" value="1"/>
</dbReference>
<proteinExistence type="predicted"/>
<feature type="transmembrane region" description="Helical" evidence="3">
    <location>
        <begin position="6"/>
        <end position="23"/>
    </location>
</feature>
<evidence type="ECO:0000256" key="3">
    <source>
        <dbReference type="SAM" id="Phobius"/>
    </source>
</evidence>
<feature type="transmembrane region" description="Helical" evidence="3">
    <location>
        <begin position="99"/>
        <end position="124"/>
    </location>
</feature>
<keyword evidence="2 3" id="KW-1133">Transmembrane helix</keyword>
<dbReference type="PANTHER" id="PTHR37815:SF3">
    <property type="entry name" value="UPF0397 PROTEIN SPR0429"/>
    <property type="match status" value="1"/>
</dbReference>
<organism evidence="4 5">
    <name type="scientific">Weissella bombi</name>
    <dbReference type="NCBI Taxonomy" id="1505725"/>
    <lineage>
        <taxon>Bacteria</taxon>
        <taxon>Bacillati</taxon>
        <taxon>Bacillota</taxon>
        <taxon>Bacilli</taxon>
        <taxon>Lactobacillales</taxon>
        <taxon>Lactobacillaceae</taxon>
        <taxon>Weissella</taxon>
    </lineage>
</organism>
<keyword evidence="5" id="KW-1185">Reference proteome</keyword>
<evidence type="ECO:0000256" key="2">
    <source>
        <dbReference type="ARBA" id="ARBA00022989"/>
    </source>
</evidence>
<keyword evidence="1 3" id="KW-0812">Transmembrane</keyword>
<name>A0A1C3Z3K1_9LACO</name>
<gene>
    <name evidence="4" type="ORF">GA0061074_101285</name>
</gene>
<reference evidence="5" key="1">
    <citation type="submission" date="2016-08" db="EMBL/GenBank/DDBJ databases">
        <authorList>
            <person name="Varghese N."/>
            <person name="Submissions Spin"/>
        </authorList>
    </citation>
    <scope>NUCLEOTIDE SEQUENCE [LARGE SCALE GENOMIC DNA]</scope>
    <source>
        <strain evidence="5">R-53094</strain>
    </source>
</reference>
<keyword evidence="3" id="KW-0472">Membrane</keyword>
<evidence type="ECO:0000256" key="1">
    <source>
        <dbReference type="ARBA" id="ARBA00022692"/>
    </source>
</evidence>
<evidence type="ECO:0000313" key="4">
    <source>
        <dbReference type="EMBL" id="SCB76919.1"/>
    </source>
</evidence>
<dbReference type="InterPro" id="IPR009825">
    <property type="entry name" value="ECF_substrate-spec-like"/>
</dbReference>
<protein>
    <submittedName>
        <fullName evidence="4">Uncharacterized membrane protein</fullName>
    </submittedName>
</protein>
<accession>A0A1C3Z3K1</accession>
<dbReference type="AlphaFoldDB" id="A0A1C3Z3K1"/>
<dbReference type="Pfam" id="PF07155">
    <property type="entry name" value="ECF-ribofla_trS"/>
    <property type="match status" value="1"/>
</dbReference>
<feature type="transmembrane region" description="Helical" evidence="3">
    <location>
        <begin position="30"/>
        <end position="47"/>
    </location>
</feature>
<feature type="transmembrane region" description="Helical" evidence="3">
    <location>
        <begin position="144"/>
        <end position="163"/>
    </location>
</feature>
<dbReference type="GO" id="GO:0016020">
    <property type="term" value="C:membrane"/>
    <property type="evidence" value="ECO:0007669"/>
    <property type="project" value="InterPro"/>
</dbReference>
<dbReference type="STRING" id="1505725.GA0061074_101285"/>
<sequence>MKTKQITIGAVLVAINIVLSYVAKLPTPTGFVSLVEIGIFIGAWHFGPKMGLAVGGLTGFLLDLFAGYPQWMFFSLIIHGLEGWIIGRFNVQKTVGIRIFGNLLGSFTMVFGYWLAGSFLLWITGGAKMSIQAAVLAGLADVPANIMQVLVGFILALIVSVPLRKWIR</sequence>